<feature type="domain" description="GAF" evidence="1">
    <location>
        <begin position="13"/>
        <end position="138"/>
    </location>
</feature>
<dbReference type="RefSeq" id="WP_162355585.1">
    <property type="nucleotide sequence ID" value="NZ_CP048209.1"/>
</dbReference>
<dbReference type="SUPFAM" id="SSF55781">
    <property type="entry name" value="GAF domain-like"/>
    <property type="match status" value="1"/>
</dbReference>
<accession>A0A6C0FX29</accession>
<reference evidence="2 3" key="1">
    <citation type="submission" date="2020-01" db="EMBL/GenBank/DDBJ databases">
        <title>Paenibacillus sp. nov., isolated from tomato rhizosphere.</title>
        <authorList>
            <person name="Weon H.-Y."/>
            <person name="Lee S.A."/>
        </authorList>
    </citation>
    <scope>NUCLEOTIDE SEQUENCE [LARGE SCALE GENOMIC DNA]</scope>
    <source>
        <strain evidence="2 3">12200R-189</strain>
    </source>
</reference>
<keyword evidence="3" id="KW-1185">Reference proteome</keyword>
<dbReference type="Pfam" id="PF13185">
    <property type="entry name" value="GAF_2"/>
    <property type="match status" value="1"/>
</dbReference>
<proteinExistence type="predicted"/>
<dbReference type="KEGG" id="plyc:GXP70_05820"/>
<dbReference type="Gene3D" id="3.30.450.40">
    <property type="match status" value="1"/>
</dbReference>
<sequence length="149" mass="16454">MIAPWKNDLQSRLDQIRASTDSDFAGLAMEEQHRRRIRWVAASGNGNDRYAELAVRSGRGVTGLAIKLGRPVVADAAMPASERERLLPDDSIMAVERLQAAIVVPLAIQDEIRGVLLVGSRSQRIYEEGCLQLAIEAADRLAPRLRQLL</sequence>
<evidence type="ECO:0000313" key="2">
    <source>
        <dbReference type="EMBL" id="QHT59519.1"/>
    </source>
</evidence>
<name>A0A6C0FX29_9BACL</name>
<evidence type="ECO:0000313" key="3">
    <source>
        <dbReference type="Proteomes" id="UP000476064"/>
    </source>
</evidence>
<dbReference type="Proteomes" id="UP000476064">
    <property type="component" value="Chromosome"/>
</dbReference>
<dbReference type="InterPro" id="IPR029016">
    <property type="entry name" value="GAF-like_dom_sf"/>
</dbReference>
<dbReference type="EMBL" id="CP048209">
    <property type="protein sequence ID" value="QHT59519.1"/>
    <property type="molecule type" value="Genomic_DNA"/>
</dbReference>
<dbReference type="AlphaFoldDB" id="A0A6C0FX29"/>
<gene>
    <name evidence="2" type="ORF">GXP70_05820</name>
</gene>
<protein>
    <submittedName>
        <fullName evidence="2">GAF domain-containing protein</fullName>
    </submittedName>
</protein>
<evidence type="ECO:0000259" key="1">
    <source>
        <dbReference type="Pfam" id="PF13185"/>
    </source>
</evidence>
<organism evidence="2 3">
    <name type="scientific">Paenibacillus lycopersici</name>
    <dbReference type="NCBI Taxonomy" id="2704462"/>
    <lineage>
        <taxon>Bacteria</taxon>
        <taxon>Bacillati</taxon>
        <taxon>Bacillota</taxon>
        <taxon>Bacilli</taxon>
        <taxon>Bacillales</taxon>
        <taxon>Paenibacillaceae</taxon>
        <taxon>Paenibacillus</taxon>
    </lineage>
</organism>
<dbReference type="InterPro" id="IPR003018">
    <property type="entry name" value="GAF"/>
</dbReference>